<evidence type="ECO:0000313" key="2">
    <source>
        <dbReference type="Proteomes" id="UP000187203"/>
    </source>
</evidence>
<dbReference type="Proteomes" id="UP000187203">
    <property type="component" value="Unassembled WGS sequence"/>
</dbReference>
<dbReference type="AlphaFoldDB" id="A0A1R3KXX3"/>
<organism evidence="1 2">
    <name type="scientific">Corchorus olitorius</name>
    <dbReference type="NCBI Taxonomy" id="93759"/>
    <lineage>
        <taxon>Eukaryota</taxon>
        <taxon>Viridiplantae</taxon>
        <taxon>Streptophyta</taxon>
        <taxon>Embryophyta</taxon>
        <taxon>Tracheophyta</taxon>
        <taxon>Spermatophyta</taxon>
        <taxon>Magnoliopsida</taxon>
        <taxon>eudicotyledons</taxon>
        <taxon>Gunneridae</taxon>
        <taxon>Pentapetalae</taxon>
        <taxon>rosids</taxon>
        <taxon>malvids</taxon>
        <taxon>Malvales</taxon>
        <taxon>Malvaceae</taxon>
        <taxon>Grewioideae</taxon>
        <taxon>Apeibeae</taxon>
        <taxon>Corchorus</taxon>
    </lineage>
</organism>
<name>A0A1R3KXX3_9ROSI</name>
<dbReference type="EMBL" id="AWUE01010090">
    <property type="protein sequence ID" value="OMP11936.1"/>
    <property type="molecule type" value="Genomic_DNA"/>
</dbReference>
<comment type="caution">
    <text evidence="1">The sequence shown here is derived from an EMBL/GenBank/DDBJ whole genome shotgun (WGS) entry which is preliminary data.</text>
</comment>
<proteinExistence type="predicted"/>
<sequence length="30" mass="3684">MSFSTPRMSFSTTRMSFSFHINYTFFKHFI</sequence>
<evidence type="ECO:0000313" key="1">
    <source>
        <dbReference type="EMBL" id="OMP11936.1"/>
    </source>
</evidence>
<reference evidence="2" key="1">
    <citation type="submission" date="2013-09" db="EMBL/GenBank/DDBJ databases">
        <title>Corchorus olitorius genome sequencing.</title>
        <authorList>
            <person name="Alam M."/>
            <person name="Haque M.S."/>
            <person name="Islam M.S."/>
            <person name="Emdad E.M."/>
            <person name="Islam M.M."/>
            <person name="Ahmed B."/>
            <person name="Halim A."/>
            <person name="Hossen Q.M.M."/>
            <person name="Hossain M.Z."/>
            <person name="Ahmed R."/>
            <person name="Khan M.M."/>
            <person name="Islam R."/>
            <person name="Rashid M.M."/>
            <person name="Khan S.A."/>
            <person name="Rahman M.S."/>
            <person name="Alam M."/>
            <person name="Yahiya A.S."/>
            <person name="Khan M.S."/>
            <person name="Azam M.S."/>
            <person name="Haque T."/>
            <person name="Lashkar M.Z.H."/>
            <person name="Akhand A.I."/>
            <person name="Morshed G."/>
            <person name="Roy S."/>
            <person name="Uddin K.S."/>
            <person name="Rabeya T."/>
            <person name="Hossain A.S."/>
            <person name="Chowdhury A."/>
            <person name="Snigdha A.R."/>
            <person name="Mortoza M.S."/>
            <person name="Matin S.A."/>
            <person name="Hoque S.M.E."/>
            <person name="Islam M.K."/>
            <person name="Roy D.K."/>
            <person name="Haider R."/>
            <person name="Moosa M.M."/>
            <person name="Elias S.M."/>
            <person name="Hasan A.M."/>
            <person name="Jahan S."/>
            <person name="Shafiuddin M."/>
            <person name="Mahmood N."/>
            <person name="Shommy N.S."/>
        </authorList>
    </citation>
    <scope>NUCLEOTIDE SEQUENCE [LARGE SCALE GENOMIC DNA]</scope>
    <source>
        <strain evidence="2">cv. O-4</strain>
    </source>
</reference>
<keyword evidence="2" id="KW-1185">Reference proteome</keyword>
<protein>
    <submittedName>
        <fullName evidence="1">Uncharacterized protein</fullName>
    </submittedName>
</protein>
<accession>A0A1R3KXX3</accession>
<gene>
    <name evidence="1" type="ORF">COLO4_03586</name>
</gene>